<feature type="region of interest" description="Disordered" evidence="12">
    <location>
        <begin position="474"/>
        <end position="496"/>
    </location>
</feature>
<keyword evidence="7 10" id="KW-0067">ATP-binding</keyword>
<evidence type="ECO:0000259" key="13">
    <source>
        <dbReference type="PROSITE" id="PS50011"/>
    </source>
</evidence>
<dbReference type="EMBL" id="JAAPAO010000291">
    <property type="protein sequence ID" value="KAF4664285.1"/>
    <property type="molecule type" value="Genomic_DNA"/>
</dbReference>
<evidence type="ECO:0000256" key="12">
    <source>
        <dbReference type="SAM" id="MobiDB-lite"/>
    </source>
</evidence>
<dbReference type="PANTHER" id="PTHR48012:SF10">
    <property type="entry name" value="FI20177P1"/>
    <property type="match status" value="1"/>
</dbReference>
<dbReference type="AlphaFoldDB" id="A0A7J6LYH5"/>
<evidence type="ECO:0000256" key="5">
    <source>
        <dbReference type="ARBA" id="ARBA00022741"/>
    </source>
</evidence>
<evidence type="ECO:0000256" key="3">
    <source>
        <dbReference type="ARBA" id="ARBA00022527"/>
    </source>
</evidence>
<keyword evidence="15" id="KW-1185">Reference proteome</keyword>
<dbReference type="InterPro" id="IPR000719">
    <property type="entry name" value="Prot_kinase_dom"/>
</dbReference>
<dbReference type="PROSITE" id="PS00108">
    <property type="entry name" value="PROTEIN_KINASE_ST"/>
    <property type="match status" value="1"/>
</dbReference>
<evidence type="ECO:0000256" key="1">
    <source>
        <dbReference type="ARBA" id="ARBA00008874"/>
    </source>
</evidence>
<dbReference type="InterPro" id="IPR050629">
    <property type="entry name" value="STE20/SPS1-PAK"/>
</dbReference>
<dbReference type="SUPFAM" id="SSF56112">
    <property type="entry name" value="Protein kinase-like (PK-like)"/>
    <property type="match status" value="1"/>
</dbReference>
<sequence>MSTHQPPSPPSDALPIKVLPVKAYIKEFEGKHPEVVKREHPEQLVPQRPKGGRNGAIEDVDSCMSSCRYALYEQAERESTLDTIFGEDKETEVSRRLPDISAHTMPGQYSQFVPGFELRSANDEHRFYKFHQLLGEGAFGQVWKCTDASSDTEVALKIVDCNAVGNESLKGIEKEIELTARARSAMGKLCPKFYEAFRVDLPDPLVPSGRYLIMVMEFIDGVPLDKLIEFNLLNETVCAYIVRNILLALKELHDRHIIHRDIKAANIMIGKSGRVVLCDFGVSRLLEKEAQALTFTGTPFWMAPEVIISYSLSQKSGGSGQVPAGMRAGYDCRADIWSLGVTAVEACLGHPPHADKFARMPHMVYLTIVKDPPPTMDMSKFSDSYRDFLDHCFQKSPEKRDTAEQLLKHEWITELREYEKDVVKDRLISNLKTQSVMERSIPRWITYSPRCSIALLPCSGVMTYLAWQKLQESGEGDSTDSSEEELVHRKSFATWG</sequence>
<feature type="domain" description="Protein kinase" evidence="13">
    <location>
        <begin position="128"/>
        <end position="412"/>
    </location>
</feature>
<comment type="catalytic activity">
    <reaction evidence="9">
        <text>L-seryl-[protein] + ATP = O-phospho-L-seryl-[protein] + ADP + H(+)</text>
        <dbReference type="Rhea" id="RHEA:17989"/>
        <dbReference type="Rhea" id="RHEA-COMP:9863"/>
        <dbReference type="Rhea" id="RHEA-COMP:11604"/>
        <dbReference type="ChEBI" id="CHEBI:15378"/>
        <dbReference type="ChEBI" id="CHEBI:29999"/>
        <dbReference type="ChEBI" id="CHEBI:30616"/>
        <dbReference type="ChEBI" id="CHEBI:83421"/>
        <dbReference type="ChEBI" id="CHEBI:456216"/>
        <dbReference type="EC" id="2.7.11.1"/>
    </reaction>
</comment>
<feature type="compositionally biased region" description="Acidic residues" evidence="12">
    <location>
        <begin position="474"/>
        <end position="484"/>
    </location>
</feature>
<evidence type="ECO:0000256" key="4">
    <source>
        <dbReference type="ARBA" id="ARBA00022679"/>
    </source>
</evidence>
<evidence type="ECO:0000256" key="11">
    <source>
        <dbReference type="RuleBase" id="RU000304"/>
    </source>
</evidence>
<dbReference type="EC" id="2.7.11.1" evidence="2"/>
<feature type="binding site" evidence="10">
    <location>
        <position position="157"/>
    </location>
    <ligand>
        <name>ATP</name>
        <dbReference type="ChEBI" id="CHEBI:30616"/>
    </ligand>
</feature>
<dbReference type="InterPro" id="IPR011009">
    <property type="entry name" value="Kinase-like_dom_sf"/>
</dbReference>
<dbReference type="InterPro" id="IPR017441">
    <property type="entry name" value="Protein_kinase_ATP_BS"/>
</dbReference>
<dbReference type="PANTHER" id="PTHR48012">
    <property type="entry name" value="STERILE20-LIKE KINASE, ISOFORM B-RELATED"/>
    <property type="match status" value="1"/>
</dbReference>
<keyword evidence="3 11" id="KW-0723">Serine/threonine-protein kinase</keyword>
<dbReference type="PROSITE" id="PS00107">
    <property type="entry name" value="PROTEIN_KINASE_ATP"/>
    <property type="match status" value="1"/>
</dbReference>
<dbReference type="Pfam" id="PF00069">
    <property type="entry name" value="Pkinase"/>
    <property type="match status" value="1"/>
</dbReference>
<keyword evidence="5 10" id="KW-0547">Nucleotide-binding</keyword>
<evidence type="ECO:0000313" key="15">
    <source>
        <dbReference type="Proteomes" id="UP000591131"/>
    </source>
</evidence>
<dbReference type="GO" id="GO:0005737">
    <property type="term" value="C:cytoplasm"/>
    <property type="evidence" value="ECO:0007669"/>
    <property type="project" value="TreeGrafter"/>
</dbReference>
<evidence type="ECO:0000256" key="6">
    <source>
        <dbReference type="ARBA" id="ARBA00022777"/>
    </source>
</evidence>
<evidence type="ECO:0000256" key="2">
    <source>
        <dbReference type="ARBA" id="ARBA00012513"/>
    </source>
</evidence>
<proteinExistence type="inferred from homology"/>
<comment type="catalytic activity">
    <reaction evidence="8">
        <text>L-threonyl-[protein] + ATP = O-phospho-L-threonyl-[protein] + ADP + H(+)</text>
        <dbReference type="Rhea" id="RHEA:46608"/>
        <dbReference type="Rhea" id="RHEA-COMP:11060"/>
        <dbReference type="Rhea" id="RHEA-COMP:11605"/>
        <dbReference type="ChEBI" id="CHEBI:15378"/>
        <dbReference type="ChEBI" id="CHEBI:30013"/>
        <dbReference type="ChEBI" id="CHEBI:30616"/>
        <dbReference type="ChEBI" id="CHEBI:61977"/>
        <dbReference type="ChEBI" id="CHEBI:456216"/>
        <dbReference type="EC" id="2.7.11.1"/>
    </reaction>
</comment>
<dbReference type="PROSITE" id="PS50011">
    <property type="entry name" value="PROTEIN_KINASE_DOM"/>
    <property type="match status" value="1"/>
</dbReference>
<dbReference type="GO" id="GO:0004674">
    <property type="term" value="F:protein serine/threonine kinase activity"/>
    <property type="evidence" value="ECO:0007669"/>
    <property type="project" value="UniProtKB-KW"/>
</dbReference>
<dbReference type="SMART" id="SM00220">
    <property type="entry name" value="S_TKc"/>
    <property type="match status" value="1"/>
</dbReference>
<evidence type="ECO:0000313" key="14">
    <source>
        <dbReference type="EMBL" id="KAF4664285.1"/>
    </source>
</evidence>
<accession>A0A7J6LYH5</accession>
<comment type="caution">
    <text evidence="14">The sequence shown here is derived from an EMBL/GenBank/DDBJ whole genome shotgun (WGS) entry which is preliminary data.</text>
</comment>
<evidence type="ECO:0000256" key="8">
    <source>
        <dbReference type="ARBA" id="ARBA00047899"/>
    </source>
</evidence>
<evidence type="ECO:0000256" key="10">
    <source>
        <dbReference type="PROSITE-ProRule" id="PRU10141"/>
    </source>
</evidence>
<name>A0A7J6LYH5_PERCH</name>
<dbReference type="Proteomes" id="UP000591131">
    <property type="component" value="Unassembled WGS sequence"/>
</dbReference>
<dbReference type="InterPro" id="IPR008271">
    <property type="entry name" value="Ser/Thr_kinase_AS"/>
</dbReference>
<dbReference type="GO" id="GO:0005524">
    <property type="term" value="F:ATP binding"/>
    <property type="evidence" value="ECO:0007669"/>
    <property type="project" value="UniProtKB-UniRule"/>
</dbReference>
<evidence type="ECO:0000256" key="7">
    <source>
        <dbReference type="ARBA" id="ARBA00022840"/>
    </source>
</evidence>
<organism evidence="14 15">
    <name type="scientific">Perkinsus chesapeaki</name>
    <name type="common">Clam parasite</name>
    <name type="synonym">Perkinsus andrewsi</name>
    <dbReference type="NCBI Taxonomy" id="330153"/>
    <lineage>
        <taxon>Eukaryota</taxon>
        <taxon>Sar</taxon>
        <taxon>Alveolata</taxon>
        <taxon>Perkinsozoa</taxon>
        <taxon>Perkinsea</taxon>
        <taxon>Perkinsida</taxon>
        <taxon>Perkinsidae</taxon>
        <taxon>Perkinsus</taxon>
    </lineage>
</organism>
<evidence type="ECO:0000256" key="9">
    <source>
        <dbReference type="ARBA" id="ARBA00048679"/>
    </source>
</evidence>
<protein>
    <recommendedName>
        <fullName evidence="2">non-specific serine/threonine protein kinase</fullName>
        <ecNumber evidence="2">2.7.11.1</ecNumber>
    </recommendedName>
</protein>
<reference evidence="14 15" key="1">
    <citation type="submission" date="2020-04" db="EMBL/GenBank/DDBJ databases">
        <title>Perkinsus chesapeaki whole genome sequence.</title>
        <authorList>
            <person name="Bogema D.R."/>
        </authorList>
    </citation>
    <scope>NUCLEOTIDE SEQUENCE [LARGE SCALE GENOMIC DNA]</scope>
    <source>
        <strain evidence="14">ATCC PRA-425</strain>
    </source>
</reference>
<gene>
    <name evidence="14" type="primary">STK24</name>
    <name evidence="14" type="ORF">FOL47_005216</name>
</gene>
<dbReference type="OrthoDB" id="285405at2759"/>
<comment type="similarity">
    <text evidence="1">Belongs to the protein kinase superfamily. STE Ser/Thr protein kinase family. STE20 subfamily.</text>
</comment>
<dbReference type="Gene3D" id="1.10.510.10">
    <property type="entry name" value="Transferase(Phosphotransferase) domain 1"/>
    <property type="match status" value="1"/>
</dbReference>
<keyword evidence="6 14" id="KW-0418">Kinase</keyword>
<keyword evidence="4" id="KW-0808">Transferase</keyword>